<gene>
    <name evidence="2" type="ORF">Pflav_002480</name>
</gene>
<evidence type="ECO:0000313" key="2">
    <source>
        <dbReference type="EMBL" id="BCB73838.1"/>
    </source>
</evidence>
<dbReference type="EMBL" id="AP022870">
    <property type="protein sequence ID" value="BCB73838.1"/>
    <property type="molecule type" value="Genomic_DNA"/>
</dbReference>
<dbReference type="KEGG" id="pfla:Pflav_002480"/>
<sequence length="57" mass="6631">MMMHPDLVLAQANDRQRELIAEADRERLLATAREARRRRQPRQEAPVRGQPVAMPAR</sequence>
<feature type="region of interest" description="Disordered" evidence="1">
    <location>
        <begin position="31"/>
        <end position="57"/>
    </location>
</feature>
<keyword evidence="3" id="KW-1185">Reference proteome</keyword>
<accession>A0A6F8XJ65</accession>
<name>A0A6F8XJ65_9ACTN</name>
<protein>
    <submittedName>
        <fullName evidence="2">Uncharacterized protein</fullName>
    </submittedName>
</protein>
<dbReference type="RefSeq" id="WP_173033018.1">
    <property type="nucleotide sequence ID" value="NZ_AP022870.1"/>
</dbReference>
<dbReference type="AlphaFoldDB" id="A0A6F8XJ65"/>
<dbReference type="Proteomes" id="UP000502508">
    <property type="component" value="Chromosome"/>
</dbReference>
<evidence type="ECO:0000313" key="3">
    <source>
        <dbReference type="Proteomes" id="UP000502508"/>
    </source>
</evidence>
<proteinExistence type="predicted"/>
<reference evidence="2 3" key="2">
    <citation type="submission" date="2020-03" db="EMBL/GenBank/DDBJ databases">
        <authorList>
            <person name="Ichikawa N."/>
            <person name="Kimura A."/>
            <person name="Kitahashi Y."/>
            <person name="Uohara A."/>
        </authorList>
    </citation>
    <scope>NUCLEOTIDE SEQUENCE [LARGE SCALE GENOMIC DNA]</scope>
    <source>
        <strain evidence="2 3">NBRC 107702</strain>
    </source>
</reference>
<reference evidence="2 3" key="1">
    <citation type="submission" date="2020-03" db="EMBL/GenBank/DDBJ databases">
        <title>Whole genome shotgun sequence of Phytohabitans flavus NBRC 107702.</title>
        <authorList>
            <person name="Komaki H."/>
            <person name="Tamura T."/>
        </authorList>
    </citation>
    <scope>NUCLEOTIDE SEQUENCE [LARGE SCALE GENOMIC DNA]</scope>
    <source>
        <strain evidence="2 3">NBRC 107702</strain>
    </source>
</reference>
<organism evidence="2 3">
    <name type="scientific">Phytohabitans flavus</name>
    <dbReference type="NCBI Taxonomy" id="1076124"/>
    <lineage>
        <taxon>Bacteria</taxon>
        <taxon>Bacillati</taxon>
        <taxon>Actinomycetota</taxon>
        <taxon>Actinomycetes</taxon>
        <taxon>Micromonosporales</taxon>
        <taxon>Micromonosporaceae</taxon>
    </lineage>
</organism>
<evidence type="ECO:0000256" key="1">
    <source>
        <dbReference type="SAM" id="MobiDB-lite"/>
    </source>
</evidence>